<feature type="domain" description="SET" evidence="9">
    <location>
        <begin position="649"/>
        <end position="768"/>
    </location>
</feature>
<dbReference type="Proteomes" id="UP001331761">
    <property type="component" value="Unassembled WGS sequence"/>
</dbReference>
<dbReference type="PANTHER" id="PTHR46223:SF3">
    <property type="entry name" value="HISTONE-LYSINE N-METHYLTRANSFERASE SET-23"/>
    <property type="match status" value="1"/>
</dbReference>
<dbReference type="SUPFAM" id="SSF82199">
    <property type="entry name" value="SET domain"/>
    <property type="match status" value="1"/>
</dbReference>
<dbReference type="SMART" id="SM00317">
    <property type="entry name" value="SET"/>
    <property type="match status" value="1"/>
</dbReference>
<accession>A0AAN8IXD3</accession>
<dbReference type="Pfam" id="PF00856">
    <property type="entry name" value="SET"/>
    <property type="match status" value="1"/>
</dbReference>
<gene>
    <name evidence="10" type="ORF">GCK32_001002</name>
</gene>
<dbReference type="PROSITE" id="PS50280">
    <property type="entry name" value="SET"/>
    <property type="match status" value="1"/>
</dbReference>
<dbReference type="Gene3D" id="2.170.270.10">
    <property type="entry name" value="SET domain"/>
    <property type="match status" value="1"/>
</dbReference>
<evidence type="ECO:0000313" key="11">
    <source>
        <dbReference type="Proteomes" id="UP001331761"/>
    </source>
</evidence>
<evidence type="ECO:0000256" key="2">
    <source>
        <dbReference type="ARBA" id="ARBA00022454"/>
    </source>
</evidence>
<keyword evidence="4" id="KW-0808">Transferase</keyword>
<evidence type="ECO:0000313" key="10">
    <source>
        <dbReference type="EMBL" id="KAK5984932.1"/>
    </source>
</evidence>
<evidence type="ECO:0000256" key="7">
    <source>
        <dbReference type="ARBA" id="ARBA00022833"/>
    </source>
</evidence>
<evidence type="ECO:0000256" key="3">
    <source>
        <dbReference type="ARBA" id="ARBA00022603"/>
    </source>
</evidence>
<dbReference type="AlphaFoldDB" id="A0AAN8IXD3"/>
<protein>
    <recommendedName>
        <fullName evidence="9">SET domain-containing protein</fullName>
    </recommendedName>
</protein>
<organism evidence="10 11">
    <name type="scientific">Trichostrongylus colubriformis</name>
    <name type="common">Black scour worm</name>
    <dbReference type="NCBI Taxonomy" id="6319"/>
    <lineage>
        <taxon>Eukaryota</taxon>
        <taxon>Metazoa</taxon>
        <taxon>Ecdysozoa</taxon>
        <taxon>Nematoda</taxon>
        <taxon>Chromadorea</taxon>
        <taxon>Rhabditida</taxon>
        <taxon>Rhabditina</taxon>
        <taxon>Rhabditomorpha</taxon>
        <taxon>Strongyloidea</taxon>
        <taxon>Trichostrongylidae</taxon>
        <taxon>Trichostrongylus</taxon>
    </lineage>
</organism>
<evidence type="ECO:0000259" key="9">
    <source>
        <dbReference type="PROSITE" id="PS50280"/>
    </source>
</evidence>
<dbReference type="GO" id="GO:0046872">
    <property type="term" value="F:metal ion binding"/>
    <property type="evidence" value="ECO:0007669"/>
    <property type="project" value="UniProtKB-KW"/>
</dbReference>
<evidence type="ECO:0000256" key="4">
    <source>
        <dbReference type="ARBA" id="ARBA00022679"/>
    </source>
</evidence>
<comment type="caution">
    <text evidence="10">The sequence shown here is derived from an EMBL/GenBank/DDBJ whole genome shotgun (WGS) entry which is preliminary data.</text>
</comment>
<dbReference type="GO" id="GO:0032259">
    <property type="term" value="P:methylation"/>
    <property type="evidence" value="ECO:0007669"/>
    <property type="project" value="UniProtKB-KW"/>
</dbReference>
<evidence type="ECO:0000256" key="8">
    <source>
        <dbReference type="SAM" id="MobiDB-lite"/>
    </source>
</evidence>
<feature type="compositionally biased region" description="Basic residues" evidence="8">
    <location>
        <begin position="25"/>
        <end position="46"/>
    </location>
</feature>
<dbReference type="PANTHER" id="PTHR46223">
    <property type="entry name" value="HISTONE-LYSINE N-METHYLTRANSFERASE SUV39H"/>
    <property type="match status" value="1"/>
</dbReference>
<dbReference type="EMBL" id="WIXE01002312">
    <property type="protein sequence ID" value="KAK5984932.1"/>
    <property type="molecule type" value="Genomic_DNA"/>
</dbReference>
<keyword evidence="6" id="KW-0479">Metal-binding</keyword>
<feature type="region of interest" description="Disordered" evidence="8">
    <location>
        <begin position="346"/>
        <end position="370"/>
    </location>
</feature>
<dbReference type="Pfam" id="PF24680">
    <property type="entry name" value="SH3_Hsr9"/>
    <property type="match status" value="1"/>
</dbReference>
<keyword evidence="3" id="KW-0489">Methyltransferase</keyword>
<evidence type="ECO:0000256" key="1">
    <source>
        <dbReference type="ARBA" id="ARBA00004286"/>
    </source>
</evidence>
<dbReference type="InterPro" id="IPR050973">
    <property type="entry name" value="H3K9_Histone-Lys_N-MTase"/>
</dbReference>
<dbReference type="InterPro" id="IPR046341">
    <property type="entry name" value="SET_dom_sf"/>
</dbReference>
<dbReference type="GO" id="GO:0008168">
    <property type="term" value="F:methyltransferase activity"/>
    <property type="evidence" value="ECO:0007669"/>
    <property type="project" value="UniProtKB-KW"/>
</dbReference>
<evidence type="ECO:0000256" key="5">
    <source>
        <dbReference type="ARBA" id="ARBA00022691"/>
    </source>
</evidence>
<dbReference type="InterPro" id="IPR056492">
    <property type="entry name" value="SH3_Hsr9"/>
</dbReference>
<comment type="subcellular location">
    <subcellularLocation>
        <location evidence="1">Chromosome</location>
    </subcellularLocation>
</comment>
<dbReference type="CDD" id="cd20384">
    <property type="entry name" value="Tudor_ZGPAT"/>
    <property type="match status" value="1"/>
</dbReference>
<proteinExistence type="predicted"/>
<evidence type="ECO:0000256" key="6">
    <source>
        <dbReference type="ARBA" id="ARBA00022723"/>
    </source>
</evidence>
<dbReference type="InterPro" id="IPR001214">
    <property type="entry name" value="SET_dom"/>
</dbReference>
<keyword evidence="7" id="KW-0862">Zinc</keyword>
<keyword evidence="11" id="KW-1185">Reference proteome</keyword>
<dbReference type="GO" id="GO:0005694">
    <property type="term" value="C:chromosome"/>
    <property type="evidence" value="ECO:0007669"/>
    <property type="project" value="UniProtKB-SubCell"/>
</dbReference>
<keyword evidence="2" id="KW-0158">Chromosome</keyword>
<keyword evidence="5" id="KW-0949">S-adenosyl-L-methionine</keyword>
<feature type="region of interest" description="Disordered" evidence="8">
    <location>
        <begin position="25"/>
        <end position="49"/>
    </location>
</feature>
<reference evidence="10 11" key="1">
    <citation type="submission" date="2019-10" db="EMBL/GenBank/DDBJ databases">
        <title>Assembly and Annotation for the nematode Trichostrongylus colubriformis.</title>
        <authorList>
            <person name="Martin J."/>
        </authorList>
    </citation>
    <scope>NUCLEOTIDE SEQUENCE [LARGE SCALE GENOMIC DNA]</scope>
    <source>
        <strain evidence="10">G859</strain>
        <tissue evidence="10">Whole worm</tissue>
    </source>
</reference>
<sequence length="791" mass="90205">MSTKAGRTIRRSRLNAEELLSRVLHTRGSMRGRSSRRHKRSKRSKTKNAEKLTKFGAGQFWFSEKDIEEDYPGSGSEVMTHNFVRLPSQVLEPLLQWRRVLVNSVDGTVTPMDSRSSLAEYIARHDSKGKCPKKIPENLAEKDIQKDSVGASSHIDYVEATGGALSDRWQTEKTPSMAVKTGECLSHDEQYRNDTISKGSAVYAVYFGTYYPALVRSVNGISGYEVRFLSDNVVKSVPPEAVIPLNSLKAGHKCMINDLSDGITWMEAMIAALPHNVETDLITVSILNMKGKLIRTSSVRWHDLSFPIRLWRKEINRRTQLKVNVAMDFASCDDNSLDQREFVANNSHTASHSQNRSSEPNPSSGAATPRQNENVYLNHAEADLSRNTRGSKKHTTAKKVSIDMIRALRCRDSTLFFPLWANFRSPDEIHATTAHRTKWLLTLRVSSFLKVRPVTSLRGRSFLVTLEGRRWHCQYRLLSSQLSNQKEADAFEERERMMETMRSIMERRCPEAFCQQYPHNNKRLNFQKEWRVTLRIAETSINRRLQSFGIAPIYIESWTRNQPAPLNFDYLPRSTVSIQLRRELIAEGARLRYMYPQFTSGCKCERQKCVVGKCPCLVYKKNNSVMMCGQACGCNDSCPSSYLRQERQVPLVLFNTKRKGWGVVAPVKIPAGTFLGLYAGHMVKIDDQTLYDNTYVFDINEQVDGEAQRYAIDGTWSGNISRFFNHTCVNPTVEARVLFTRGNMVTHDLAFFTTRDIEIGEELVFCYSKDVMQQKSFGIPCRCTEGCRSKI</sequence>
<name>A0AAN8IXD3_TRICO</name>